<feature type="region of interest" description="Disordered" evidence="1">
    <location>
        <begin position="32"/>
        <end position="66"/>
    </location>
</feature>
<evidence type="ECO:0000313" key="3">
    <source>
        <dbReference type="EMBL" id="MFI9104379.1"/>
    </source>
</evidence>
<accession>A0ABW8CD52</accession>
<evidence type="ECO:0000256" key="2">
    <source>
        <dbReference type="SAM" id="SignalP"/>
    </source>
</evidence>
<feature type="signal peptide" evidence="2">
    <location>
        <begin position="1"/>
        <end position="30"/>
    </location>
</feature>
<proteinExistence type="predicted"/>
<gene>
    <name evidence="3" type="ORF">ACIGXA_28075</name>
</gene>
<evidence type="ECO:0008006" key="5">
    <source>
        <dbReference type="Google" id="ProtNLM"/>
    </source>
</evidence>
<keyword evidence="4" id="KW-1185">Reference proteome</keyword>
<dbReference type="RefSeq" id="WP_399654573.1">
    <property type="nucleotide sequence ID" value="NZ_JBITYG010000009.1"/>
</dbReference>
<reference evidence="3 4" key="1">
    <citation type="submission" date="2024-10" db="EMBL/GenBank/DDBJ databases">
        <title>The Natural Products Discovery Center: Release of the First 8490 Sequenced Strains for Exploring Actinobacteria Biosynthetic Diversity.</title>
        <authorList>
            <person name="Kalkreuter E."/>
            <person name="Kautsar S.A."/>
            <person name="Yang D."/>
            <person name="Bader C.D."/>
            <person name="Teijaro C.N."/>
            <person name="Fluegel L."/>
            <person name="Davis C.M."/>
            <person name="Simpson J.R."/>
            <person name="Lauterbach L."/>
            <person name="Steele A.D."/>
            <person name="Gui C."/>
            <person name="Meng S."/>
            <person name="Li G."/>
            <person name="Viehrig K."/>
            <person name="Ye F."/>
            <person name="Su P."/>
            <person name="Kiefer A.F."/>
            <person name="Nichols A."/>
            <person name="Cepeda A.J."/>
            <person name="Yan W."/>
            <person name="Fan B."/>
            <person name="Jiang Y."/>
            <person name="Adhikari A."/>
            <person name="Zheng C.-J."/>
            <person name="Schuster L."/>
            <person name="Cowan T.M."/>
            <person name="Smanski M.J."/>
            <person name="Chevrette M.G."/>
            <person name="De Carvalho L.P.S."/>
            <person name="Shen B."/>
        </authorList>
    </citation>
    <scope>NUCLEOTIDE SEQUENCE [LARGE SCALE GENOMIC DNA]</scope>
    <source>
        <strain evidence="3 4">NPDC053399</strain>
    </source>
</reference>
<dbReference type="PROSITE" id="PS51257">
    <property type="entry name" value="PROKAR_LIPOPROTEIN"/>
    <property type="match status" value="1"/>
</dbReference>
<keyword evidence="2" id="KW-0732">Signal</keyword>
<protein>
    <recommendedName>
        <fullName evidence="5">Lipoprotein</fullName>
    </recommendedName>
</protein>
<name>A0ABW8CD52_9ACTN</name>
<dbReference type="Proteomes" id="UP001614394">
    <property type="component" value="Unassembled WGS sequence"/>
</dbReference>
<feature type="chain" id="PRO_5047503704" description="Lipoprotein" evidence="2">
    <location>
        <begin position="31"/>
        <end position="95"/>
    </location>
</feature>
<sequence>MSRSTPRIGLLGVVLALIAALLAGVLTACATPTGSASGPTADPSGSGVSSSSNTFPTEEVYGPDPDPVLRLVTCDGALDAAGHPVDNLIVYASLR</sequence>
<evidence type="ECO:0000256" key="1">
    <source>
        <dbReference type="SAM" id="MobiDB-lite"/>
    </source>
</evidence>
<dbReference type="EMBL" id="JBITYG010000009">
    <property type="protein sequence ID" value="MFI9104379.1"/>
    <property type="molecule type" value="Genomic_DNA"/>
</dbReference>
<comment type="caution">
    <text evidence="3">The sequence shown here is derived from an EMBL/GenBank/DDBJ whole genome shotgun (WGS) entry which is preliminary data.</text>
</comment>
<organism evidence="3 4">
    <name type="scientific">Streptomyces fildesensis</name>
    <dbReference type="NCBI Taxonomy" id="375757"/>
    <lineage>
        <taxon>Bacteria</taxon>
        <taxon>Bacillati</taxon>
        <taxon>Actinomycetota</taxon>
        <taxon>Actinomycetes</taxon>
        <taxon>Kitasatosporales</taxon>
        <taxon>Streptomycetaceae</taxon>
        <taxon>Streptomyces</taxon>
    </lineage>
</organism>
<evidence type="ECO:0000313" key="4">
    <source>
        <dbReference type="Proteomes" id="UP001614394"/>
    </source>
</evidence>